<reference evidence="1" key="2">
    <citation type="submission" date="2015-07" db="EMBL/GenBank/DDBJ databases">
        <authorList>
            <person name="Noorani M."/>
        </authorList>
    </citation>
    <scope>NUCLEOTIDE SEQUENCE</scope>
    <source>
        <strain evidence="1">Yugu1</strain>
    </source>
</reference>
<evidence type="ECO:0000313" key="1">
    <source>
        <dbReference type="EMBL" id="RCV19566.1"/>
    </source>
</evidence>
<dbReference type="EMBL" id="CM003530">
    <property type="protein sequence ID" value="RCV19566.1"/>
    <property type="molecule type" value="Genomic_DNA"/>
</dbReference>
<gene>
    <name evidence="1" type="ORF">SETIT_3G396000v2</name>
</gene>
<reference evidence="1" key="1">
    <citation type="journal article" date="2012" name="Nat. Biotechnol.">
        <title>Reference genome sequence of the model plant Setaria.</title>
        <authorList>
            <person name="Bennetzen J.L."/>
            <person name="Schmutz J."/>
            <person name="Wang H."/>
            <person name="Percifield R."/>
            <person name="Hawkins J."/>
            <person name="Pontaroli A.C."/>
            <person name="Estep M."/>
            <person name="Feng L."/>
            <person name="Vaughn J.N."/>
            <person name="Grimwood J."/>
            <person name="Jenkins J."/>
            <person name="Barry K."/>
            <person name="Lindquist E."/>
            <person name="Hellsten U."/>
            <person name="Deshpande S."/>
            <person name="Wang X."/>
            <person name="Wu X."/>
            <person name="Mitros T."/>
            <person name="Triplett J."/>
            <person name="Yang X."/>
            <person name="Ye C.Y."/>
            <person name="Mauro-Herrera M."/>
            <person name="Wang L."/>
            <person name="Li P."/>
            <person name="Sharma M."/>
            <person name="Sharma R."/>
            <person name="Ronald P.C."/>
            <person name="Panaud O."/>
            <person name="Kellogg E.A."/>
            <person name="Brutnell T.P."/>
            <person name="Doust A.N."/>
            <person name="Tuskan G.A."/>
            <person name="Rokhsar D."/>
            <person name="Devos K.M."/>
        </authorList>
    </citation>
    <scope>NUCLEOTIDE SEQUENCE [LARGE SCALE GENOMIC DNA]</scope>
    <source>
        <strain evidence="1">Yugu1</strain>
    </source>
</reference>
<protein>
    <submittedName>
        <fullName evidence="1">Uncharacterized protein</fullName>
    </submittedName>
</protein>
<sequence length="69" mass="7728">MALLLAPCCGANAACDKWLSDRYQILLLCSSHTCNENCIARGRGHHQGEVWLTHLQVLLLLRQRMNVPA</sequence>
<organism evidence="1">
    <name type="scientific">Setaria italica</name>
    <name type="common">Foxtail millet</name>
    <name type="synonym">Panicum italicum</name>
    <dbReference type="NCBI Taxonomy" id="4555"/>
    <lineage>
        <taxon>Eukaryota</taxon>
        <taxon>Viridiplantae</taxon>
        <taxon>Streptophyta</taxon>
        <taxon>Embryophyta</taxon>
        <taxon>Tracheophyta</taxon>
        <taxon>Spermatophyta</taxon>
        <taxon>Magnoliopsida</taxon>
        <taxon>Liliopsida</taxon>
        <taxon>Poales</taxon>
        <taxon>Poaceae</taxon>
        <taxon>PACMAD clade</taxon>
        <taxon>Panicoideae</taxon>
        <taxon>Panicodae</taxon>
        <taxon>Paniceae</taxon>
        <taxon>Cenchrinae</taxon>
        <taxon>Setaria</taxon>
    </lineage>
</organism>
<dbReference type="AlphaFoldDB" id="A0A368QNL7"/>
<accession>A0A368QNL7</accession>
<proteinExistence type="predicted"/>
<name>A0A368QNL7_SETIT</name>